<proteinExistence type="predicted"/>
<accession>A0A0A9DQ56</accession>
<sequence length="62" mass="6597">MPLVPLPSMKPAYHQTAGWRHGAHLMPPLPTAASQPERVPVSRDLVVPLHDLGDLAVEAIGG</sequence>
<dbReference type="EMBL" id="GBRH01211988">
    <property type="protein sequence ID" value="JAD85907.1"/>
    <property type="molecule type" value="Transcribed_RNA"/>
</dbReference>
<reference evidence="1" key="2">
    <citation type="journal article" date="2015" name="Data Brief">
        <title>Shoot transcriptome of the giant reed, Arundo donax.</title>
        <authorList>
            <person name="Barrero R.A."/>
            <person name="Guerrero F.D."/>
            <person name="Moolhuijzen P."/>
            <person name="Goolsby J.A."/>
            <person name="Tidwell J."/>
            <person name="Bellgard S.E."/>
            <person name="Bellgard M.I."/>
        </authorList>
    </citation>
    <scope>NUCLEOTIDE SEQUENCE</scope>
    <source>
        <tissue evidence="1">Shoot tissue taken approximately 20 cm above the soil surface</tissue>
    </source>
</reference>
<dbReference type="AlphaFoldDB" id="A0A0A9DQ56"/>
<organism evidence="1">
    <name type="scientific">Arundo donax</name>
    <name type="common">Giant reed</name>
    <name type="synonym">Donax arundinaceus</name>
    <dbReference type="NCBI Taxonomy" id="35708"/>
    <lineage>
        <taxon>Eukaryota</taxon>
        <taxon>Viridiplantae</taxon>
        <taxon>Streptophyta</taxon>
        <taxon>Embryophyta</taxon>
        <taxon>Tracheophyta</taxon>
        <taxon>Spermatophyta</taxon>
        <taxon>Magnoliopsida</taxon>
        <taxon>Liliopsida</taxon>
        <taxon>Poales</taxon>
        <taxon>Poaceae</taxon>
        <taxon>PACMAD clade</taxon>
        <taxon>Arundinoideae</taxon>
        <taxon>Arundineae</taxon>
        <taxon>Arundo</taxon>
    </lineage>
</organism>
<name>A0A0A9DQ56_ARUDO</name>
<protein>
    <submittedName>
        <fullName evidence="1">Uncharacterized protein</fullName>
    </submittedName>
</protein>
<evidence type="ECO:0000313" key="1">
    <source>
        <dbReference type="EMBL" id="JAD85907.1"/>
    </source>
</evidence>
<reference evidence="1" key="1">
    <citation type="submission" date="2014-09" db="EMBL/GenBank/DDBJ databases">
        <authorList>
            <person name="Magalhaes I.L.F."/>
            <person name="Oliveira U."/>
            <person name="Santos F.R."/>
            <person name="Vidigal T.H.D.A."/>
            <person name="Brescovit A.D."/>
            <person name="Santos A.J."/>
        </authorList>
    </citation>
    <scope>NUCLEOTIDE SEQUENCE</scope>
    <source>
        <tissue evidence="1">Shoot tissue taken approximately 20 cm above the soil surface</tissue>
    </source>
</reference>